<evidence type="ECO:0000313" key="1">
    <source>
        <dbReference type="EMBL" id="HIU37685.1"/>
    </source>
</evidence>
<organism evidence="1 2">
    <name type="scientific">Candidatus Aphodousia faecigallinarum</name>
    <dbReference type="NCBI Taxonomy" id="2840677"/>
    <lineage>
        <taxon>Bacteria</taxon>
        <taxon>Pseudomonadati</taxon>
        <taxon>Pseudomonadota</taxon>
        <taxon>Betaproteobacteria</taxon>
        <taxon>Burkholderiales</taxon>
        <taxon>Sutterellaceae</taxon>
        <taxon>Sutterellaceae incertae sedis</taxon>
        <taxon>Candidatus Aphodousia</taxon>
    </lineage>
</organism>
<dbReference type="Pfam" id="PF08895">
    <property type="entry name" value="DUF1840"/>
    <property type="match status" value="1"/>
</dbReference>
<reference evidence="1" key="2">
    <citation type="journal article" date="2021" name="PeerJ">
        <title>Extensive microbial diversity within the chicken gut microbiome revealed by metagenomics and culture.</title>
        <authorList>
            <person name="Gilroy R."/>
            <person name="Ravi A."/>
            <person name="Getino M."/>
            <person name="Pursley I."/>
            <person name="Horton D.L."/>
            <person name="Alikhan N.F."/>
            <person name="Baker D."/>
            <person name="Gharbi K."/>
            <person name="Hall N."/>
            <person name="Watson M."/>
            <person name="Adriaenssens E.M."/>
            <person name="Foster-Nyarko E."/>
            <person name="Jarju S."/>
            <person name="Secka A."/>
            <person name="Antonio M."/>
            <person name="Oren A."/>
            <person name="Chaudhuri R.R."/>
            <person name="La Ragione R."/>
            <person name="Hildebrand F."/>
            <person name="Pallen M.J."/>
        </authorList>
    </citation>
    <scope>NUCLEOTIDE SEQUENCE</scope>
    <source>
        <strain evidence="1">7463</strain>
    </source>
</reference>
<dbReference type="EMBL" id="DVMY01000085">
    <property type="protein sequence ID" value="HIU37685.1"/>
    <property type="molecule type" value="Genomic_DNA"/>
</dbReference>
<proteinExistence type="predicted"/>
<gene>
    <name evidence="1" type="ORF">IAC56_05370</name>
</gene>
<protein>
    <submittedName>
        <fullName evidence="1">DUF1840 domain-containing protein</fullName>
    </submittedName>
</protein>
<evidence type="ECO:0000313" key="2">
    <source>
        <dbReference type="Proteomes" id="UP000824083"/>
    </source>
</evidence>
<dbReference type="Proteomes" id="UP000824083">
    <property type="component" value="Unassembled WGS sequence"/>
</dbReference>
<reference evidence="1" key="1">
    <citation type="submission" date="2020-10" db="EMBL/GenBank/DDBJ databases">
        <authorList>
            <person name="Gilroy R."/>
        </authorList>
    </citation>
    <scope>NUCLEOTIDE SEQUENCE</scope>
    <source>
        <strain evidence="1">7463</strain>
    </source>
</reference>
<dbReference type="AlphaFoldDB" id="A0A9D1IHL2"/>
<sequence length="108" mass="12080">MGVIVFRSKASGEVIMMRGHVEPVFKDAGIIFHEKGAFLAEDLPGVIASLETVIERLAQCEVPEDEDEAKEKPAMLANVAIKTRFYALMKLLRKACDKKVNVHWEPLN</sequence>
<name>A0A9D1IHL2_9BURK</name>
<comment type="caution">
    <text evidence="1">The sequence shown here is derived from an EMBL/GenBank/DDBJ whole genome shotgun (WGS) entry which is preliminary data.</text>
</comment>
<dbReference type="InterPro" id="IPR014991">
    <property type="entry name" value="DUF1840"/>
</dbReference>
<accession>A0A9D1IHL2</accession>